<feature type="transmembrane region" description="Helical" evidence="6">
    <location>
        <begin position="279"/>
        <end position="305"/>
    </location>
</feature>
<feature type="transmembrane region" description="Helical" evidence="6">
    <location>
        <begin position="370"/>
        <end position="390"/>
    </location>
</feature>
<dbReference type="GO" id="GO:0005886">
    <property type="term" value="C:plasma membrane"/>
    <property type="evidence" value="ECO:0007669"/>
    <property type="project" value="UniProtKB-SubCell"/>
</dbReference>
<feature type="transmembrane region" description="Helical" evidence="6">
    <location>
        <begin position="138"/>
        <end position="162"/>
    </location>
</feature>
<dbReference type="PANTHER" id="PTHR42718:SF9">
    <property type="entry name" value="MAJOR FACILITATOR SUPERFAMILY MULTIDRUG TRANSPORTER MFSC"/>
    <property type="match status" value="1"/>
</dbReference>
<protein>
    <submittedName>
        <fullName evidence="8">MFS transporter</fullName>
    </submittedName>
</protein>
<dbReference type="InterPro" id="IPR036259">
    <property type="entry name" value="MFS_trans_sf"/>
</dbReference>
<proteinExistence type="predicted"/>
<dbReference type="PROSITE" id="PS50850">
    <property type="entry name" value="MFS"/>
    <property type="match status" value="1"/>
</dbReference>
<dbReference type="EMBL" id="JAMBOL010000001">
    <property type="protein sequence ID" value="MCM3712553.1"/>
    <property type="molecule type" value="Genomic_DNA"/>
</dbReference>
<keyword evidence="4 6" id="KW-1133">Transmembrane helix</keyword>
<evidence type="ECO:0000256" key="1">
    <source>
        <dbReference type="ARBA" id="ARBA00004651"/>
    </source>
</evidence>
<feature type="transmembrane region" description="Helical" evidence="6">
    <location>
        <begin position="241"/>
        <end position="259"/>
    </location>
</feature>
<evidence type="ECO:0000256" key="3">
    <source>
        <dbReference type="ARBA" id="ARBA00022692"/>
    </source>
</evidence>
<evidence type="ECO:0000256" key="6">
    <source>
        <dbReference type="SAM" id="Phobius"/>
    </source>
</evidence>
<keyword evidence="3 6" id="KW-0812">Transmembrane</keyword>
<dbReference type="AlphaFoldDB" id="A0A9X2INF4"/>
<feature type="transmembrane region" description="Helical" evidence="6">
    <location>
        <begin position="104"/>
        <end position="126"/>
    </location>
</feature>
<dbReference type="Gene3D" id="1.20.1250.20">
    <property type="entry name" value="MFS general substrate transporter like domains"/>
    <property type="match status" value="1"/>
</dbReference>
<comment type="subcellular location">
    <subcellularLocation>
        <location evidence="1">Cell membrane</location>
        <topology evidence="1">Multi-pass membrane protein</topology>
    </subcellularLocation>
</comment>
<feature type="transmembrane region" description="Helical" evidence="6">
    <location>
        <begin position="168"/>
        <end position="187"/>
    </location>
</feature>
<feature type="transmembrane region" description="Helical" evidence="6">
    <location>
        <begin position="420"/>
        <end position="443"/>
    </location>
</feature>
<feature type="transmembrane region" description="Helical" evidence="6">
    <location>
        <begin position="463"/>
        <end position="482"/>
    </location>
</feature>
<feature type="transmembrane region" description="Helical" evidence="6">
    <location>
        <begin position="199"/>
        <end position="221"/>
    </location>
</feature>
<accession>A0A9X2INF4</accession>
<dbReference type="Gene3D" id="1.20.1720.10">
    <property type="entry name" value="Multidrug resistance protein D"/>
    <property type="match status" value="1"/>
</dbReference>
<feature type="transmembrane region" description="Helical" evidence="6">
    <location>
        <begin position="345"/>
        <end position="364"/>
    </location>
</feature>
<evidence type="ECO:0000256" key="4">
    <source>
        <dbReference type="ARBA" id="ARBA00022989"/>
    </source>
</evidence>
<feature type="transmembrane region" description="Helical" evidence="6">
    <location>
        <begin position="12"/>
        <end position="38"/>
    </location>
</feature>
<reference evidence="8" key="1">
    <citation type="submission" date="2022-05" db="EMBL/GenBank/DDBJ databases">
        <title>Comparative Genomics of Spacecraft Associated Microbes.</title>
        <authorList>
            <person name="Tran M.T."/>
            <person name="Wright A."/>
            <person name="Seuylemezian A."/>
            <person name="Eisen J."/>
            <person name="Coil D."/>
        </authorList>
    </citation>
    <scope>NUCLEOTIDE SEQUENCE</scope>
    <source>
        <strain evidence="8">214.1.1</strain>
    </source>
</reference>
<organism evidence="8 9">
    <name type="scientific">Halalkalibacter oceani</name>
    <dbReference type="NCBI Taxonomy" id="1653776"/>
    <lineage>
        <taxon>Bacteria</taxon>
        <taxon>Bacillati</taxon>
        <taxon>Bacillota</taxon>
        <taxon>Bacilli</taxon>
        <taxon>Bacillales</taxon>
        <taxon>Bacillaceae</taxon>
        <taxon>Halalkalibacter</taxon>
    </lineage>
</organism>
<keyword evidence="5 6" id="KW-0472">Membrane</keyword>
<comment type="caution">
    <text evidence="8">The sequence shown here is derived from an EMBL/GenBank/DDBJ whole genome shotgun (WGS) entry which is preliminary data.</text>
</comment>
<sequence length="500" mass="53872">MSKEKMSPEQKKGLHTVILGYFMVQFALVPVAAMLPSVSRDLGLTMTESGWIMAIYLLSLTGLLLISGRIGDQFGDKKVFTTGTVIFLVASIACGFAASYMQLFLFRALQGIGTALMSGNALSIISKLFPEGGLRARAFGKVTSAAAFGSLIGICISTIFLQFFSWRLIFWITIPMAILVLCLVYTIKEKKVEATSAKIDLRGALLIYVIIVSTVFYVSAIPDFGSCSPTAGGMQALTCQPLFPFVVPLFLIGLTLLLIKVERQAEQPILILHEFKNQLFVSSLGANFILHLAMINVTFFVPFLVEDGLGMAPVYAGIVLISVEFMNAIFPRIGGAIYDRTGSNAIRPIGMGIILSGFIIYWFVLGSTSLIPYILVGAWIGAGMGIFWSVNNNVIMNSIKGNYQGFASGMLETTRQMGHTFASAISAVAMTLGVMSSDVSLQIHGHGSGGGGNLDASTIFDGSKNIIMVSILLALIGFRLAFYQERKASVLTEEAPAQQQ</sequence>
<evidence type="ECO:0000256" key="2">
    <source>
        <dbReference type="ARBA" id="ARBA00022448"/>
    </source>
</evidence>
<dbReference type="RefSeq" id="WP_251221432.1">
    <property type="nucleotide sequence ID" value="NZ_JAMBOL010000001.1"/>
</dbReference>
<evidence type="ECO:0000313" key="9">
    <source>
        <dbReference type="Proteomes" id="UP001139179"/>
    </source>
</evidence>
<dbReference type="Proteomes" id="UP001139179">
    <property type="component" value="Unassembled WGS sequence"/>
</dbReference>
<evidence type="ECO:0000259" key="7">
    <source>
        <dbReference type="PROSITE" id="PS50850"/>
    </source>
</evidence>
<dbReference type="CDD" id="cd17321">
    <property type="entry name" value="MFS_MMR_MDR_like"/>
    <property type="match status" value="1"/>
</dbReference>
<feature type="domain" description="Major facilitator superfamily (MFS) profile" evidence="7">
    <location>
        <begin position="13"/>
        <end position="489"/>
    </location>
</feature>
<dbReference type="PANTHER" id="PTHR42718">
    <property type="entry name" value="MAJOR FACILITATOR SUPERFAMILY MULTIDRUG TRANSPORTER MFSC"/>
    <property type="match status" value="1"/>
</dbReference>
<name>A0A9X2INF4_9BACI</name>
<keyword evidence="9" id="KW-1185">Reference proteome</keyword>
<dbReference type="SUPFAM" id="SSF103473">
    <property type="entry name" value="MFS general substrate transporter"/>
    <property type="match status" value="1"/>
</dbReference>
<gene>
    <name evidence="8" type="ORF">M3202_00530</name>
</gene>
<evidence type="ECO:0000256" key="5">
    <source>
        <dbReference type="ARBA" id="ARBA00023136"/>
    </source>
</evidence>
<feature type="transmembrane region" description="Helical" evidence="6">
    <location>
        <begin position="50"/>
        <end position="67"/>
    </location>
</feature>
<dbReference type="InterPro" id="IPR011701">
    <property type="entry name" value="MFS"/>
</dbReference>
<evidence type="ECO:0000313" key="8">
    <source>
        <dbReference type="EMBL" id="MCM3712553.1"/>
    </source>
</evidence>
<dbReference type="GO" id="GO:0022857">
    <property type="term" value="F:transmembrane transporter activity"/>
    <property type="evidence" value="ECO:0007669"/>
    <property type="project" value="InterPro"/>
</dbReference>
<feature type="transmembrane region" description="Helical" evidence="6">
    <location>
        <begin position="311"/>
        <end position="333"/>
    </location>
</feature>
<dbReference type="Pfam" id="PF07690">
    <property type="entry name" value="MFS_1"/>
    <property type="match status" value="1"/>
</dbReference>
<feature type="transmembrane region" description="Helical" evidence="6">
    <location>
        <begin position="79"/>
        <end position="98"/>
    </location>
</feature>
<dbReference type="InterPro" id="IPR020846">
    <property type="entry name" value="MFS_dom"/>
</dbReference>
<keyword evidence="2" id="KW-0813">Transport</keyword>